<dbReference type="HOGENOM" id="CLU_408678_0_0_7"/>
<dbReference type="InterPro" id="IPR002808">
    <property type="entry name" value="AdoCbi_amidolase"/>
</dbReference>
<dbReference type="PROSITE" id="PS50983">
    <property type="entry name" value="FE_B12_PBP"/>
    <property type="match status" value="1"/>
</dbReference>
<dbReference type="Proteomes" id="UP000001784">
    <property type="component" value="Chromosome"/>
</dbReference>
<dbReference type="eggNOG" id="COG1865">
    <property type="taxonomic scope" value="Bacteria"/>
</dbReference>
<keyword evidence="2" id="KW-0732">Signal</keyword>
<gene>
    <name evidence="4" type="ordered locus">Sfum_2743</name>
</gene>
<name>A0LLW9_SYNFM</name>
<organism evidence="4 5">
    <name type="scientific">Syntrophobacter fumaroxidans (strain DSM 10017 / MPOB)</name>
    <dbReference type="NCBI Taxonomy" id="335543"/>
    <lineage>
        <taxon>Bacteria</taxon>
        <taxon>Pseudomonadati</taxon>
        <taxon>Thermodesulfobacteriota</taxon>
        <taxon>Syntrophobacteria</taxon>
        <taxon>Syntrophobacterales</taxon>
        <taxon>Syntrophobacteraceae</taxon>
        <taxon>Syntrophobacter</taxon>
    </lineage>
</organism>
<evidence type="ECO:0000259" key="3">
    <source>
        <dbReference type="PROSITE" id="PS50983"/>
    </source>
</evidence>
<evidence type="ECO:0000256" key="1">
    <source>
        <dbReference type="SAM" id="MobiDB-lite"/>
    </source>
</evidence>
<dbReference type="OrthoDB" id="5409767at2"/>
<dbReference type="Pfam" id="PF01497">
    <property type="entry name" value="Peripla_BP_2"/>
    <property type="match status" value="1"/>
</dbReference>
<protein>
    <recommendedName>
        <fullName evidence="3">Fe/B12 periplasmic-binding domain-containing protein</fullName>
    </recommendedName>
</protein>
<reference evidence="4 5" key="1">
    <citation type="submission" date="2006-10" db="EMBL/GenBank/DDBJ databases">
        <title>Complete sequence of Syntrophobacter fumaroxidans MPOB.</title>
        <authorList>
            <consortium name="US DOE Joint Genome Institute"/>
            <person name="Copeland A."/>
            <person name="Lucas S."/>
            <person name="Lapidus A."/>
            <person name="Barry K."/>
            <person name="Detter J.C."/>
            <person name="Glavina del Rio T."/>
            <person name="Hammon N."/>
            <person name="Israni S."/>
            <person name="Pitluck S."/>
            <person name="Goltsman E.G."/>
            <person name="Martinez M."/>
            <person name="Schmutz J."/>
            <person name="Larimer F."/>
            <person name="Land M."/>
            <person name="Hauser L."/>
            <person name="Kyrpides N."/>
            <person name="Kim E."/>
            <person name="Boone D.R."/>
            <person name="Brockman F."/>
            <person name="Culley D."/>
            <person name="Ferry J."/>
            <person name="Gunsalus R."/>
            <person name="McInerney M.J."/>
            <person name="Morrison M."/>
            <person name="Plugge C."/>
            <person name="Rohlin L."/>
            <person name="Scholten J."/>
            <person name="Sieber J."/>
            <person name="Stams A.J.M."/>
            <person name="Worm P."/>
            <person name="Henstra A.M."/>
            <person name="Richardson P."/>
        </authorList>
    </citation>
    <scope>NUCLEOTIDE SEQUENCE [LARGE SCALE GENOMIC DNA]</scope>
    <source>
        <strain evidence="5">DSM 10017 / MPOB</strain>
    </source>
</reference>
<dbReference type="GO" id="GO:0071281">
    <property type="term" value="P:cellular response to iron ion"/>
    <property type="evidence" value="ECO:0007669"/>
    <property type="project" value="TreeGrafter"/>
</dbReference>
<dbReference type="PANTHER" id="PTHR30535:SF34">
    <property type="entry name" value="MOLYBDATE-BINDING PROTEIN MOLA"/>
    <property type="match status" value="1"/>
</dbReference>
<dbReference type="EMBL" id="CP000478">
    <property type="protein sequence ID" value="ABK18421.1"/>
    <property type="molecule type" value="Genomic_DNA"/>
</dbReference>
<dbReference type="InParanoid" id="A0LLW9"/>
<keyword evidence="5" id="KW-1185">Reference proteome</keyword>
<evidence type="ECO:0000256" key="2">
    <source>
        <dbReference type="SAM" id="SignalP"/>
    </source>
</evidence>
<dbReference type="Gene3D" id="3.40.50.1980">
    <property type="entry name" value="Nitrogenase molybdenum iron protein domain"/>
    <property type="match status" value="2"/>
</dbReference>
<feature type="domain" description="Fe/B12 periplasmic-binding" evidence="3">
    <location>
        <begin position="51"/>
        <end position="303"/>
    </location>
</feature>
<feature type="region of interest" description="Disordered" evidence="1">
    <location>
        <begin position="677"/>
        <end position="700"/>
    </location>
</feature>
<dbReference type="KEGG" id="sfu:Sfum_2743"/>
<dbReference type="PANTHER" id="PTHR30535">
    <property type="entry name" value="VITAMIN B12-BINDING PROTEIN"/>
    <property type="match status" value="1"/>
</dbReference>
<evidence type="ECO:0000313" key="5">
    <source>
        <dbReference type="Proteomes" id="UP000001784"/>
    </source>
</evidence>
<dbReference type="SUPFAM" id="SSF53807">
    <property type="entry name" value="Helical backbone' metal receptor"/>
    <property type="match status" value="1"/>
</dbReference>
<dbReference type="AlphaFoldDB" id="A0LLW9"/>
<dbReference type="eggNOG" id="COG0614">
    <property type="taxonomic scope" value="Bacteria"/>
</dbReference>
<feature type="chain" id="PRO_5002626860" description="Fe/B12 periplasmic-binding domain-containing protein" evidence="2">
    <location>
        <begin position="26"/>
        <end position="700"/>
    </location>
</feature>
<feature type="signal peptide" evidence="2">
    <location>
        <begin position="1"/>
        <end position="25"/>
    </location>
</feature>
<proteinExistence type="predicted"/>
<evidence type="ECO:0000313" key="4">
    <source>
        <dbReference type="EMBL" id="ABK18421.1"/>
    </source>
</evidence>
<sequence precursor="true">MRTIRRSRKLAFLGIFLLPALFGGAAPLAAQPAGFVDSGGNHVTLPQRPKRVISLVPALTEIILRLGAGECLQGITFHDTRLAEANGKTIVGGFLTPSPIRMMSLDPDLVLVSSIHRTVQAEFRGHPFPVLELESRSISDLYRNIRLLGEIFDKKATAEEVILELHGKLRLVERKIERIPGNARKRVVRFMGISHNRITTPGDDSFQNDFIRAAGGIPPRLGKHGNVVEMTVEEWKRFNPQAVYGCGADRETAAKFLSQPGWNEVEAVRKGKILSFPCDLTCRSSVRSADFVAWLASTVYDDAFAMERNRVLREKRIGTRPVELPLDYVRSARIVETTIFDFPNKTLLIEFIEPQRVTSTLEGERRGIRAVGNHYFPPPCWSVGHRLGFEQWKNHTLQVIGSPPGTSCFLFTGADMQNLSVQKAQFKDLQVYALVTAGVESNAIRMSADEGLFYEPGTVNVLLLTNKRLTPRAMSRAIITATEAKTAAMQDLDIRSAAGPRFLQATGTGTDEVLVVEGRGGRIDNTGGHCRMGELIAKAVYAGVKNAVERQNGITNHRNVFRRLRERNIDLHGLTRECGACSDRDVSDNILGQMENLLLQPRFASFLESVFALSDAFERGQVEDPGLFKTYCLGVAQEIAGDRNVRWIDRKRSETIPPVVGMALDALLNGLLSKAEREGDVVSQASPPERPSGPYVSSDR</sequence>
<dbReference type="InterPro" id="IPR002491">
    <property type="entry name" value="ABC_transptr_periplasmic_BD"/>
</dbReference>
<dbReference type="STRING" id="335543.Sfum_2743"/>
<dbReference type="RefSeq" id="WP_011699588.1">
    <property type="nucleotide sequence ID" value="NC_008554.1"/>
</dbReference>
<accession>A0LLW9</accession>
<dbReference type="Pfam" id="PF01955">
    <property type="entry name" value="CbiZ"/>
    <property type="match status" value="1"/>
</dbReference>
<dbReference type="InterPro" id="IPR050902">
    <property type="entry name" value="ABC_Transporter_SBP"/>
</dbReference>